<keyword evidence="2" id="KW-0646">Protease inhibitor</keyword>
<dbReference type="PANTHER" id="PTHR33091">
    <property type="entry name" value="PROTEIN, PUTATIVE, EXPRESSED-RELATED"/>
    <property type="match status" value="1"/>
</dbReference>
<dbReference type="PANTHER" id="PTHR33091:SF73">
    <property type="entry name" value="INHIBITOR OF TRYPSIN AND HAGEMAN FACTOR-LIKE"/>
    <property type="match status" value="1"/>
</dbReference>
<evidence type="ECO:0000256" key="1">
    <source>
        <dbReference type="ARBA" id="ARBA00008210"/>
    </source>
</evidence>
<keyword evidence="3" id="KW-0722">Serine protease inhibitor</keyword>
<comment type="caution">
    <text evidence="4">The sequence shown here is derived from an EMBL/GenBank/DDBJ whole genome shotgun (WGS) entry which is preliminary data.</text>
</comment>
<reference evidence="4" key="1">
    <citation type="submission" date="2021-03" db="EMBL/GenBank/DDBJ databases">
        <authorList>
            <person name="Li Z."/>
            <person name="Yang C."/>
        </authorList>
    </citation>
    <scope>NUCLEOTIDE SEQUENCE</scope>
    <source>
        <strain evidence="4">Dzin_1.0</strain>
        <tissue evidence="4">Leaf</tissue>
    </source>
</reference>
<dbReference type="OrthoDB" id="599354at2759"/>
<dbReference type="Gene3D" id="3.30.10.10">
    <property type="entry name" value="Trypsin Inhibitor V, subunit A"/>
    <property type="match status" value="1"/>
</dbReference>
<dbReference type="GO" id="GO:0004867">
    <property type="term" value="F:serine-type endopeptidase inhibitor activity"/>
    <property type="evidence" value="ECO:0007669"/>
    <property type="project" value="UniProtKB-KW"/>
</dbReference>
<accession>A0A9D5D098</accession>
<reference evidence="4" key="2">
    <citation type="journal article" date="2022" name="Hortic Res">
        <title>The genome of Dioscorea zingiberensis sheds light on the biosynthesis, origin and evolution of the medicinally important diosgenin saponins.</title>
        <authorList>
            <person name="Li Y."/>
            <person name="Tan C."/>
            <person name="Li Z."/>
            <person name="Guo J."/>
            <person name="Li S."/>
            <person name="Chen X."/>
            <person name="Wang C."/>
            <person name="Dai X."/>
            <person name="Yang H."/>
            <person name="Song W."/>
            <person name="Hou L."/>
            <person name="Xu J."/>
            <person name="Tong Z."/>
            <person name="Xu A."/>
            <person name="Yuan X."/>
            <person name="Wang W."/>
            <person name="Yang Q."/>
            <person name="Chen L."/>
            <person name="Sun Z."/>
            <person name="Wang K."/>
            <person name="Pan B."/>
            <person name="Chen J."/>
            <person name="Bao Y."/>
            <person name="Liu F."/>
            <person name="Qi X."/>
            <person name="Gang D.R."/>
            <person name="Wen J."/>
            <person name="Li J."/>
        </authorList>
    </citation>
    <scope>NUCLEOTIDE SEQUENCE</scope>
    <source>
        <strain evidence="4">Dzin_1.0</strain>
    </source>
</reference>
<dbReference type="Proteomes" id="UP001085076">
    <property type="component" value="Miscellaneous, Linkage group lg02"/>
</dbReference>
<gene>
    <name evidence="4" type="ORF">J5N97_010544</name>
</gene>
<dbReference type="InterPro" id="IPR000864">
    <property type="entry name" value="Prot_inh_pot1"/>
</dbReference>
<dbReference type="AlphaFoldDB" id="A0A9D5D098"/>
<organism evidence="4 5">
    <name type="scientific">Dioscorea zingiberensis</name>
    <dbReference type="NCBI Taxonomy" id="325984"/>
    <lineage>
        <taxon>Eukaryota</taxon>
        <taxon>Viridiplantae</taxon>
        <taxon>Streptophyta</taxon>
        <taxon>Embryophyta</taxon>
        <taxon>Tracheophyta</taxon>
        <taxon>Spermatophyta</taxon>
        <taxon>Magnoliopsida</taxon>
        <taxon>Liliopsida</taxon>
        <taxon>Dioscoreales</taxon>
        <taxon>Dioscoreaceae</taxon>
        <taxon>Dioscorea</taxon>
    </lineage>
</organism>
<dbReference type="PRINTS" id="PR00292">
    <property type="entry name" value="POTATOINHBTR"/>
</dbReference>
<evidence type="ECO:0000313" key="5">
    <source>
        <dbReference type="Proteomes" id="UP001085076"/>
    </source>
</evidence>
<comment type="similarity">
    <text evidence="1">Belongs to the protease inhibitor I13 (potato type I serine protease inhibitor) family.</text>
</comment>
<protein>
    <submittedName>
        <fullName evidence="4">Uncharacterized protein</fullName>
    </submittedName>
</protein>
<proteinExistence type="inferred from homology"/>
<dbReference type="InterPro" id="IPR036354">
    <property type="entry name" value="Prot_inh_pot1_sf"/>
</dbReference>
<sequence length="68" mass="7609">MSCQGKSCWPELVGVEGEKAVHIIEKENEHVDAMTVKEGSIVTTDFRCDRVRVWVDKKGHVSRVPTIG</sequence>
<name>A0A9D5D098_9LILI</name>
<dbReference type="GO" id="GO:0009611">
    <property type="term" value="P:response to wounding"/>
    <property type="evidence" value="ECO:0007669"/>
    <property type="project" value="InterPro"/>
</dbReference>
<evidence type="ECO:0000313" key="4">
    <source>
        <dbReference type="EMBL" id="KAJ0982289.1"/>
    </source>
</evidence>
<evidence type="ECO:0000256" key="3">
    <source>
        <dbReference type="ARBA" id="ARBA00022900"/>
    </source>
</evidence>
<dbReference type="EMBL" id="JAGGNH010000002">
    <property type="protein sequence ID" value="KAJ0982289.1"/>
    <property type="molecule type" value="Genomic_DNA"/>
</dbReference>
<keyword evidence="5" id="KW-1185">Reference proteome</keyword>
<dbReference type="Pfam" id="PF00280">
    <property type="entry name" value="potato_inhibit"/>
    <property type="match status" value="1"/>
</dbReference>
<dbReference type="PROSITE" id="PS00285">
    <property type="entry name" value="POTATO_INHIBITOR"/>
    <property type="match status" value="1"/>
</dbReference>
<dbReference type="SUPFAM" id="SSF54654">
    <property type="entry name" value="CI-2 family of serine protease inhibitors"/>
    <property type="match status" value="1"/>
</dbReference>
<evidence type="ECO:0000256" key="2">
    <source>
        <dbReference type="ARBA" id="ARBA00022690"/>
    </source>
</evidence>